<evidence type="ECO:0000256" key="10">
    <source>
        <dbReference type="ARBA" id="ARBA00022573"/>
    </source>
</evidence>
<evidence type="ECO:0000256" key="9">
    <source>
        <dbReference type="ARBA" id="ARBA00012523"/>
    </source>
</evidence>
<dbReference type="InterPro" id="IPR027417">
    <property type="entry name" value="P-loop_NTPase"/>
</dbReference>
<reference evidence="20" key="1">
    <citation type="submission" date="2020-08" db="EMBL/GenBank/DDBJ databases">
        <title>Genome public.</title>
        <authorList>
            <person name="Liu C."/>
            <person name="Sun Q."/>
        </authorList>
    </citation>
    <scope>NUCLEOTIDE SEQUENCE</scope>
    <source>
        <strain evidence="20">BX1005</strain>
    </source>
</reference>
<dbReference type="Pfam" id="PF02283">
    <property type="entry name" value="CobU"/>
    <property type="match status" value="1"/>
</dbReference>
<feature type="binding site" evidence="19">
    <location>
        <begin position="51"/>
        <end position="54"/>
    </location>
    <ligand>
        <name>GTP</name>
        <dbReference type="ChEBI" id="CHEBI:37565"/>
    </ligand>
</feature>
<comment type="pathway">
    <text evidence="5">Cofactor biosynthesis; adenosylcobalamin biosynthesis; adenosylcobalamin from cob(II)yrinate a,c-diamide: step 6/7.</text>
</comment>
<dbReference type="GO" id="GO:0043752">
    <property type="term" value="F:adenosylcobinamide kinase activity"/>
    <property type="evidence" value="ECO:0007669"/>
    <property type="project" value="UniProtKB-EC"/>
</dbReference>
<keyword evidence="21" id="KW-1185">Reference proteome</keyword>
<dbReference type="Gene3D" id="3.40.50.300">
    <property type="entry name" value="P-loop containing nucleotide triphosphate hydrolases"/>
    <property type="match status" value="1"/>
</dbReference>
<evidence type="ECO:0000256" key="15">
    <source>
        <dbReference type="ARBA" id="ARBA00023134"/>
    </source>
</evidence>
<keyword evidence="13 20" id="KW-0418">Kinase</keyword>
<dbReference type="InterPro" id="IPR003203">
    <property type="entry name" value="CobU/CobP"/>
</dbReference>
<evidence type="ECO:0000313" key="20">
    <source>
        <dbReference type="EMBL" id="MBC5714222.1"/>
    </source>
</evidence>
<evidence type="ECO:0000256" key="13">
    <source>
        <dbReference type="ARBA" id="ARBA00022777"/>
    </source>
</evidence>
<keyword evidence="10" id="KW-0169">Cobalamin biosynthesis</keyword>
<evidence type="ECO:0000256" key="16">
    <source>
        <dbReference type="ARBA" id="ARBA00029570"/>
    </source>
</evidence>
<comment type="function">
    <text evidence="4">Catalyzes ATP-dependent phosphorylation of adenosylcobinamide and addition of GMP to adenosylcobinamide phosphate.</text>
</comment>
<proteinExistence type="inferred from homology"/>
<dbReference type="RefSeq" id="WP_186866952.1">
    <property type="nucleotide sequence ID" value="NZ_JACOPH010000005.1"/>
</dbReference>
<dbReference type="PIRSF" id="PIRSF006135">
    <property type="entry name" value="CobU"/>
    <property type="match status" value="1"/>
</dbReference>
<dbReference type="GO" id="GO:0008820">
    <property type="term" value="F:cobinamide phosphate guanylyltransferase activity"/>
    <property type="evidence" value="ECO:0007669"/>
    <property type="project" value="UniProtKB-EC"/>
</dbReference>
<evidence type="ECO:0000256" key="7">
    <source>
        <dbReference type="ARBA" id="ARBA00007490"/>
    </source>
</evidence>
<gene>
    <name evidence="20" type="ORF">H8S17_08375</name>
</gene>
<feature type="binding site" evidence="19">
    <location>
        <begin position="7"/>
        <end position="14"/>
    </location>
    <ligand>
        <name>GTP</name>
        <dbReference type="ChEBI" id="CHEBI:37565"/>
    </ligand>
</feature>
<dbReference type="PANTHER" id="PTHR34848:SF1">
    <property type="entry name" value="BIFUNCTIONAL ADENOSYLCOBALAMIN BIOSYNTHESIS PROTEIN COBU"/>
    <property type="match status" value="1"/>
</dbReference>
<comment type="catalytic activity">
    <reaction evidence="2">
        <text>adenosylcob(III)inamide phosphate + GTP + H(+) = adenosylcob(III)inamide-GDP + diphosphate</text>
        <dbReference type="Rhea" id="RHEA:22712"/>
        <dbReference type="ChEBI" id="CHEBI:15378"/>
        <dbReference type="ChEBI" id="CHEBI:33019"/>
        <dbReference type="ChEBI" id="CHEBI:37565"/>
        <dbReference type="ChEBI" id="CHEBI:58502"/>
        <dbReference type="ChEBI" id="CHEBI:60487"/>
        <dbReference type="EC" id="2.7.7.62"/>
    </reaction>
</comment>
<evidence type="ECO:0000256" key="8">
    <source>
        <dbReference type="ARBA" id="ARBA00012016"/>
    </source>
</evidence>
<comment type="catalytic activity">
    <reaction evidence="1">
        <text>adenosylcob(III)inamide + ATP = adenosylcob(III)inamide phosphate + ADP + H(+)</text>
        <dbReference type="Rhea" id="RHEA:15769"/>
        <dbReference type="ChEBI" id="CHEBI:2480"/>
        <dbReference type="ChEBI" id="CHEBI:15378"/>
        <dbReference type="ChEBI" id="CHEBI:30616"/>
        <dbReference type="ChEBI" id="CHEBI:58502"/>
        <dbReference type="ChEBI" id="CHEBI:456216"/>
        <dbReference type="EC" id="2.7.1.156"/>
    </reaction>
</comment>
<dbReference type="GO" id="GO:0005525">
    <property type="term" value="F:GTP binding"/>
    <property type="evidence" value="ECO:0007669"/>
    <property type="project" value="UniProtKB-KW"/>
</dbReference>
<dbReference type="SUPFAM" id="SSF52540">
    <property type="entry name" value="P-loop containing nucleoside triphosphate hydrolases"/>
    <property type="match status" value="1"/>
</dbReference>
<evidence type="ECO:0000256" key="17">
    <source>
        <dbReference type="ARBA" id="ARBA00030571"/>
    </source>
</evidence>
<evidence type="ECO:0000256" key="11">
    <source>
        <dbReference type="ARBA" id="ARBA00022679"/>
    </source>
</evidence>
<evidence type="ECO:0000256" key="3">
    <source>
        <dbReference type="ARBA" id="ARBA00001522"/>
    </source>
</evidence>
<feature type="binding site" evidence="19">
    <location>
        <position position="63"/>
    </location>
    <ligand>
        <name>GTP</name>
        <dbReference type="ChEBI" id="CHEBI:37565"/>
    </ligand>
</feature>
<keyword evidence="11" id="KW-0808">Transferase</keyword>
<evidence type="ECO:0000256" key="14">
    <source>
        <dbReference type="ARBA" id="ARBA00022840"/>
    </source>
</evidence>
<comment type="pathway">
    <text evidence="6">Cofactor biosynthesis; adenosylcobalamin biosynthesis; adenosylcobalamin from cob(II)yrinate a,c-diamide: step 5/7.</text>
</comment>
<feature type="binding site" evidence="19">
    <location>
        <position position="88"/>
    </location>
    <ligand>
        <name>GTP</name>
        <dbReference type="ChEBI" id="CHEBI:37565"/>
    </ligand>
</feature>
<dbReference type="EC" id="2.7.1.156" evidence="8"/>
<keyword evidence="15 19" id="KW-0342">GTP-binding</keyword>
<comment type="similarity">
    <text evidence="7">Belongs to the CobU/CobP family.</text>
</comment>
<dbReference type="AlphaFoldDB" id="A0A923LPT6"/>
<evidence type="ECO:0000256" key="18">
    <source>
        <dbReference type="PIRSR" id="PIRSR006135-1"/>
    </source>
</evidence>
<dbReference type="GO" id="GO:0009236">
    <property type="term" value="P:cobalamin biosynthetic process"/>
    <property type="evidence" value="ECO:0007669"/>
    <property type="project" value="UniProtKB-KW"/>
</dbReference>
<sequence>MMIMITGGSGSGKSSYAEDCITKISKNCKKYYIATMQVFDEEGKQRIERHKNMRSGKNFKTIEQPCNVENAIEKMDIKDPSKRTVLLECMSNLLANEMFSDETIQDRHMIMDKITDGIRQLKNEVRHLVIVTNNVFEDGTVYDDATMEYIKILGCINERLSEIADQVIEVVVGIPVILKEGM</sequence>
<dbReference type="EMBL" id="JACOPH010000005">
    <property type="protein sequence ID" value="MBC5714222.1"/>
    <property type="molecule type" value="Genomic_DNA"/>
</dbReference>
<dbReference type="Proteomes" id="UP000606720">
    <property type="component" value="Unassembled WGS sequence"/>
</dbReference>
<keyword evidence="20" id="KW-0548">Nucleotidyltransferase</keyword>
<evidence type="ECO:0000256" key="5">
    <source>
        <dbReference type="ARBA" id="ARBA00004692"/>
    </source>
</evidence>
<evidence type="ECO:0000256" key="12">
    <source>
        <dbReference type="ARBA" id="ARBA00022741"/>
    </source>
</evidence>
<evidence type="ECO:0000256" key="2">
    <source>
        <dbReference type="ARBA" id="ARBA00000711"/>
    </source>
</evidence>
<protein>
    <recommendedName>
        <fullName evidence="16">Adenosylcobinamide kinase</fullName>
        <ecNumber evidence="8">2.7.1.156</ecNumber>
        <ecNumber evidence="9">2.7.7.62</ecNumber>
    </recommendedName>
    <alternativeName>
        <fullName evidence="17">Adenosylcobinamide-phosphate guanylyltransferase</fullName>
    </alternativeName>
</protein>
<evidence type="ECO:0000313" key="21">
    <source>
        <dbReference type="Proteomes" id="UP000606720"/>
    </source>
</evidence>
<dbReference type="GO" id="GO:0005524">
    <property type="term" value="F:ATP binding"/>
    <property type="evidence" value="ECO:0007669"/>
    <property type="project" value="UniProtKB-KW"/>
</dbReference>
<keyword evidence="12 19" id="KW-0547">Nucleotide-binding</keyword>
<organism evidence="20 21">
    <name type="scientific">Roseburia zhanii</name>
    <dbReference type="NCBI Taxonomy" id="2763064"/>
    <lineage>
        <taxon>Bacteria</taxon>
        <taxon>Bacillati</taxon>
        <taxon>Bacillota</taxon>
        <taxon>Clostridia</taxon>
        <taxon>Lachnospirales</taxon>
        <taxon>Lachnospiraceae</taxon>
        <taxon>Roseburia</taxon>
    </lineage>
</organism>
<accession>A0A923LPT6</accession>
<comment type="catalytic activity">
    <reaction evidence="3">
        <text>adenosylcob(III)inamide + GTP = adenosylcob(III)inamide phosphate + GDP + H(+)</text>
        <dbReference type="Rhea" id="RHEA:15765"/>
        <dbReference type="ChEBI" id="CHEBI:2480"/>
        <dbReference type="ChEBI" id="CHEBI:15378"/>
        <dbReference type="ChEBI" id="CHEBI:37565"/>
        <dbReference type="ChEBI" id="CHEBI:58189"/>
        <dbReference type="ChEBI" id="CHEBI:58502"/>
        <dbReference type="EC" id="2.7.1.156"/>
    </reaction>
</comment>
<evidence type="ECO:0000256" key="1">
    <source>
        <dbReference type="ARBA" id="ARBA00000312"/>
    </source>
</evidence>
<evidence type="ECO:0000256" key="4">
    <source>
        <dbReference type="ARBA" id="ARBA00003889"/>
    </source>
</evidence>
<comment type="caution">
    <text evidence="20">The sequence shown here is derived from an EMBL/GenBank/DDBJ whole genome shotgun (WGS) entry which is preliminary data.</text>
</comment>
<dbReference type="PANTHER" id="PTHR34848">
    <property type="match status" value="1"/>
</dbReference>
<dbReference type="EC" id="2.7.7.62" evidence="9"/>
<dbReference type="CDD" id="cd00544">
    <property type="entry name" value="CobU"/>
    <property type="match status" value="1"/>
</dbReference>
<evidence type="ECO:0000256" key="19">
    <source>
        <dbReference type="PIRSR" id="PIRSR006135-2"/>
    </source>
</evidence>
<feature type="active site" description="GMP-histidine intermediate" evidence="18">
    <location>
        <position position="50"/>
    </location>
</feature>
<evidence type="ECO:0000256" key="6">
    <source>
        <dbReference type="ARBA" id="ARBA00005159"/>
    </source>
</evidence>
<keyword evidence="14" id="KW-0067">ATP-binding</keyword>
<name>A0A923LPT6_9FIRM</name>